<dbReference type="GO" id="GO:0016747">
    <property type="term" value="F:acyltransferase activity, transferring groups other than amino-acyl groups"/>
    <property type="evidence" value="ECO:0007669"/>
    <property type="project" value="InterPro"/>
</dbReference>
<dbReference type="Proteomes" id="UP000533306">
    <property type="component" value="Unassembled WGS sequence"/>
</dbReference>
<evidence type="ECO:0000259" key="3">
    <source>
        <dbReference type="PROSITE" id="PS51186"/>
    </source>
</evidence>
<dbReference type="PANTHER" id="PTHR43800">
    <property type="entry name" value="PEPTIDYL-LYSINE N-ACETYLTRANSFERASE YJAB"/>
    <property type="match status" value="1"/>
</dbReference>
<evidence type="ECO:0000313" key="5">
    <source>
        <dbReference type="Proteomes" id="UP000533306"/>
    </source>
</evidence>
<dbReference type="InterPro" id="IPR016181">
    <property type="entry name" value="Acyl_CoA_acyltransferase"/>
</dbReference>
<comment type="caution">
    <text evidence="4">The sequence shown here is derived from an EMBL/GenBank/DDBJ whole genome shotgun (WGS) entry which is preliminary data.</text>
</comment>
<dbReference type="PANTHER" id="PTHR43800:SF1">
    <property type="entry name" value="PEPTIDYL-LYSINE N-ACETYLTRANSFERASE YJAB"/>
    <property type="match status" value="1"/>
</dbReference>
<accession>A0A7W9S5B5</accession>
<evidence type="ECO:0000256" key="1">
    <source>
        <dbReference type="ARBA" id="ARBA00022679"/>
    </source>
</evidence>
<name>A0A7W9S5B5_9HYPH</name>
<dbReference type="EC" id="2.3.1.-" evidence="4"/>
<dbReference type="EMBL" id="JACHEU010000005">
    <property type="protein sequence ID" value="MBB6014345.1"/>
    <property type="molecule type" value="Genomic_DNA"/>
</dbReference>
<dbReference type="Gene3D" id="3.40.630.30">
    <property type="match status" value="1"/>
</dbReference>
<gene>
    <name evidence="4" type="ORF">HNR59_003739</name>
</gene>
<organism evidence="4 5">
    <name type="scientific">Aquamicrobium lusatiense</name>
    <dbReference type="NCBI Taxonomy" id="89772"/>
    <lineage>
        <taxon>Bacteria</taxon>
        <taxon>Pseudomonadati</taxon>
        <taxon>Pseudomonadota</taxon>
        <taxon>Alphaproteobacteria</taxon>
        <taxon>Hyphomicrobiales</taxon>
        <taxon>Phyllobacteriaceae</taxon>
        <taxon>Aquamicrobium</taxon>
    </lineage>
</organism>
<dbReference type="AlphaFoldDB" id="A0A7W9S5B5"/>
<evidence type="ECO:0000256" key="2">
    <source>
        <dbReference type="ARBA" id="ARBA00023315"/>
    </source>
</evidence>
<dbReference type="Pfam" id="PF13508">
    <property type="entry name" value="Acetyltransf_7"/>
    <property type="match status" value="1"/>
</dbReference>
<protein>
    <submittedName>
        <fullName evidence="4">Putative acetyltransferase</fullName>
        <ecNumber evidence="4">2.3.1.-</ecNumber>
    </submittedName>
</protein>
<dbReference type="SUPFAM" id="SSF55729">
    <property type="entry name" value="Acyl-CoA N-acyltransferases (Nat)"/>
    <property type="match status" value="1"/>
</dbReference>
<keyword evidence="2 4" id="KW-0012">Acyltransferase</keyword>
<dbReference type="PROSITE" id="PS51186">
    <property type="entry name" value="GNAT"/>
    <property type="match status" value="1"/>
</dbReference>
<dbReference type="RefSeq" id="WP_183832524.1">
    <property type="nucleotide sequence ID" value="NZ_JACHEU010000005.1"/>
</dbReference>
<dbReference type="CDD" id="cd04301">
    <property type="entry name" value="NAT_SF"/>
    <property type="match status" value="1"/>
</dbReference>
<proteinExistence type="predicted"/>
<keyword evidence="1 4" id="KW-0808">Transferase</keyword>
<reference evidence="4 5" key="1">
    <citation type="submission" date="2020-08" db="EMBL/GenBank/DDBJ databases">
        <title>Genomic Encyclopedia of Type Strains, Phase IV (KMG-IV): sequencing the most valuable type-strain genomes for metagenomic binning, comparative biology and taxonomic classification.</title>
        <authorList>
            <person name="Goeker M."/>
        </authorList>
    </citation>
    <scope>NUCLEOTIDE SEQUENCE [LARGE SCALE GENOMIC DNA]</scope>
    <source>
        <strain evidence="4 5">DSM 11099</strain>
    </source>
</reference>
<sequence>MKNNDISIRAYAPETDTPALSQIWLEASRIAHAFIGDQRLLEQQALIETRYLPVAESWVACVDDVPAGFISLLDTFVGGIFVAPQWQGLGIGRRLIAHALNLRGELSLEVYTRNTGAMRFYASLGFEELSRRASDDEGLPFENALLRLKK</sequence>
<dbReference type="InterPro" id="IPR000182">
    <property type="entry name" value="GNAT_dom"/>
</dbReference>
<keyword evidence="5" id="KW-1185">Reference proteome</keyword>
<evidence type="ECO:0000313" key="4">
    <source>
        <dbReference type="EMBL" id="MBB6014345.1"/>
    </source>
</evidence>
<feature type="domain" description="N-acetyltransferase" evidence="3">
    <location>
        <begin position="6"/>
        <end position="150"/>
    </location>
</feature>